<dbReference type="PANTHER" id="PTHR43390:SF1">
    <property type="entry name" value="CHLOROPLAST PROCESSING PEPTIDASE"/>
    <property type="match status" value="1"/>
</dbReference>
<dbReference type="InterPro" id="IPR000223">
    <property type="entry name" value="Pept_S26A_signal_pept_1"/>
</dbReference>
<dbReference type="Gene3D" id="2.10.109.10">
    <property type="entry name" value="Umud Fragment, subunit A"/>
    <property type="match status" value="1"/>
</dbReference>
<keyword evidence="10" id="KW-1185">Reference proteome</keyword>
<gene>
    <name evidence="9" type="ORF">CHC_T00001989001</name>
</gene>
<dbReference type="SUPFAM" id="SSF51306">
    <property type="entry name" value="LexA/Signal peptidase"/>
    <property type="match status" value="1"/>
</dbReference>
<dbReference type="InterPro" id="IPR019758">
    <property type="entry name" value="Pept_S26A_signal_pept_1_CS"/>
</dbReference>
<keyword evidence="3 6" id="KW-0645">Protease</keyword>
<dbReference type="GO" id="GO:0005743">
    <property type="term" value="C:mitochondrial inner membrane"/>
    <property type="evidence" value="ECO:0007669"/>
    <property type="project" value="UniProtKB-SubCell"/>
</dbReference>
<dbReference type="PROSITE" id="PS00760">
    <property type="entry name" value="SPASE_I_2"/>
    <property type="match status" value="1"/>
</dbReference>
<dbReference type="STRING" id="2769.R7Q6Y8"/>
<dbReference type="KEGG" id="ccp:CHC_T00001989001"/>
<keyword evidence="6" id="KW-0496">Mitochondrion</keyword>
<dbReference type="GO" id="GO:0006465">
    <property type="term" value="P:signal peptide processing"/>
    <property type="evidence" value="ECO:0007669"/>
    <property type="project" value="InterPro"/>
</dbReference>
<feature type="active site" evidence="5">
    <location>
        <position position="118"/>
    </location>
</feature>
<proteinExistence type="inferred from homology"/>
<feature type="region of interest" description="Disordered" evidence="7">
    <location>
        <begin position="21"/>
        <end position="76"/>
    </location>
</feature>
<comment type="subcellular location">
    <subcellularLocation>
        <location evidence="6">Mitochondrion inner membrane</location>
    </subcellularLocation>
</comment>
<protein>
    <recommendedName>
        <fullName evidence="6">Mitochondrial inner membrane protease subunit</fullName>
        <ecNumber evidence="6">3.4.21.-</ecNumber>
    </recommendedName>
</protein>
<dbReference type="GeneID" id="17320697"/>
<dbReference type="EMBL" id="HG001635">
    <property type="protein sequence ID" value="CDF33136.1"/>
    <property type="molecule type" value="Genomic_DNA"/>
</dbReference>
<evidence type="ECO:0000256" key="6">
    <source>
        <dbReference type="RuleBase" id="RU362041"/>
    </source>
</evidence>
<dbReference type="NCBIfam" id="TIGR02227">
    <property type="entry name" value="sigpep_I_bact"/>
    <property type="match status" value="1"/>
</dbReference>
<dbReference type="GO" id="GO:0009003">
    <property type="term" value="F:signal peptidase activity"/>
    <property type="evidence" value="ECO:0007669"/>
    <property type="project" value="UniProtKB-EC"/>
</dbReference>
<dbReference type="InterPro" id="IPR036286">
    <property type="entry name" value="LexA/Signal_pep-like_sf"/>
</dbReference>
<dbReference type="Proteomes" id="UP000012073">
    <property type="component" value="Unassembled WGS sequence"/>
</dbReference>
<dbReference type="CDD" id="cd06530">
    <property type="entry name" value="S26_SPase_I"/>
    <property type="match status" value="1"/>
</dbReference>
<accession>R7Q6Y8</accession>
<evidence type="ECO:0000256" key="1">
    <source>
        <dbReference type="ARBA" id="ARBA00000677"/>
    </source>
</evidence>
<dbReference type="GO" id="GO:0004252">
    <property type="term" value="F:serine-type endopeptidase activity"/>
    <property type="evidence" value="ECO:0007669"/>
    <property type="project" value="InterPro"/>
</dbReference>
<dbReference type="InterPro" id="IPR019757">
    <property type="entry name" value="Pept_S26A_signal_pept_1_Lys-AS"/>
</dbReference>
<dbReference type="Pfam" id="PF10502">
    <property type="entry name" value="Peptidase_S26"/>
    <property type="match status" value="1"/>
</dbReference>
<evidence type="ECO:0000256" key="5">
    <source>
        <dbReference type="PIRSR" id="PIRSR600223-1"/>
    </source>
</evidence>
<evidence type="ECO:0000256" key="4">
    <source>
        <dbReference type="ARBA" id="ARBA00022801"/>
    </source>
</evidence>
<dbReference type="PRINTS" id="PR00727">
    <property type="entry name" value="LEADERPTASE"/>
</dbReference>
<keyword evidence="6" id="KW-0999">Mitochondrion inner membrane</keyword>
<evidence type="ECO:0000256" key="2">
    <source>
        <dbReference type="ARBA" id="ARBA00009370"/>
    </source>
</evidence>
<keyword evidence="4 6" id="KW-0378">Hydrolase</keyword>
<evidence type="ECO:0000313" key="9">
    <source>
        <dbReference type="EMBL" id="CDF33136.1"/>
    </source>
</evidence>
<dbReference type="EC" id="3.4.21.-" evidence="6"/>
<dbReference type="OMA" id="WIRMAIS"/>
<feature type="domain" description="Peptidase S26" evidence="8">
    <location>
        <begin position="92"/>
        <end position="248"/>
    </location>
</feature>
<dbReference type="PROSITE" id="PS00761">
    <property type="entry name" value="SPASE_I_3"/>
    <property type="match status" value="1"/>
</dbReference>
<reference evidence="10" key="1">
    <citation type="journal article" date="2013" name="Proc. Natl. Acad. Sci. U.S.A.">
        <title>Genome structure and metabolic features in the red seaweed Chondrus crispus shed light on evolution of the Archaeplastida.</title>
        <authorList>
            <person name="Collen J."/>
            <person name="Porcel B."/>
            <person name="Carre W."/>
            <person name="Ball S.G."/>
            <person name="Chaparro C."/>
            <person name="Tonon T."/>
            <person name="Barbeyron T."/>
            <person name="Michel G."/>
            <person name="Noel B."/>
            <person name="Valentin K."/>
            <person name="Elias M."/>
            <person name="Artiguenave F."/>
            <person name="Arun A."/>
            <person name="Aury J.M."/>
            <person name="Barbosa-Neto J.F."/>
            <person name="Bothwell J.H."/>
            <person name="Bouget F.Y."/>
            <person name="Brillet L."/>
            <person name="Cabello-Hurtado F."/>
            <person name="Capella-Gutierrez S."/>
            <person name="Charrier B."/>
            <person name="Cladiere L."/>
            <person name="Cock J.M."/>
            <person name="Coelho S.M."/>
            <person name="Colleoni C."/>
            <person name="Czjzek M."/>
            <person name="Da Silva C."/>
            <person name="Delage L."/>
            <person name="Denoeud F."/>
            <person name="Deschamps P."/>
            <person name="Dittami S.M."/>
            <person name="Gabaldon T."/>
            <person name="Gachon C.M."/>
            <person name="Groisillier A."/>
            <person name="Herve C."/>
            <person name="Jabbari K."/>
            <person name="Katinka M."/>
            <person name="Kloareg B."/>
            <person name="Kowalczyk N."/>
            <person name="Labadie K."/>
            <person name="Leblanc C."/>
            <person name="Lopez P.J."/>
            <person name="McLachlan D.H."/>
            <person name="Meslet-Cladiere L."/>
            <person name="Moustafa A."/>
            <person name="Nehr Z."/>
            <person name="Nyvall Collen P."/>
            <person name="Panaud O."/>
            <person name="Partensky F."/>
            <person name="Poulain J."/>
            <person name="Rensing S.A."/>
            <person name="Rousvoal S."/>
            <person name="Samson G."/>
            <person name="Symeonidi A."/>
            <person name="Weissenbach J."/>
            <person name="Zambounis A."/>
            <person name="Wincker P."/>
            <person name="Boyen C."/>
        </authorList>
    </citation>
    <scope>NUCLEOTIDE SEQUENCE [LARGE SCALE GENOMIC DNA]</scope>
    <source>
        <strain evidence="10">cv. Stackhouse</strain>
    </source>
</reference>
<dbReference type="RefSeq" id="XP_005712939.1">
    <property type="nucleotide sequence ID" value="XM_005712882.1"/>
</dbReference>
<dbReference type="PANTHER" id="PTHR43390">
    <property type="entry name" value="SIGNAL PEPTIDASE I"/>
    <property type="match status" value="1"/>
</dbReference>
<comment type="catalytic activity">
    <reaction evidence="1">
        <text>Cleavage of hydrophobic, N-terminal signal or leader sequences from secreted and periplasmic proteins.</text>
        <dbReference type="EC" id="3.4.21.89"/>
    </reaction>
</comment>
<dbReference type="OrthoDB" id="308440at2759"/>
<sequence length="259" mass="29005">MSLPAVSLAFISTPCPALRVAAPPRLTPRRPPRRRTPSLSLDADEQAASTPFPPAAPADESPKPPSPPELETPAPRSWFSRVLNDDQFDDLRTFTMAFAVALLVRGFVVEPRYIPSLSMFPTFDIGDQFLVDKVSKYVRSAETGDVVVFEPPQALKERGYRKKDAFIKRIVARGGDIVRITGGEVYVNDLRREEPFIKEHPNYEWGPGEVPAGFVMVLGDNRNNSYDSHIWGFLPEENIIGKAMVRYWPPARVGTSFYD</sequence>
<evidence type="ECO:0000256" key="3">
    <source>
        <dbReference type="ARBA" id="ARBA00022670"/>
    </source>
</evidence>
<dbReference type="InterPro" id="IPR019533">
    <property type="entry name" value="Peptidase_S26"/>
</dbReference>
<evidence type="ECO:0000256" key="7">
    <source>
        <dbReference type="SAM" id="MobiDB-lite"/>
    </source>
</evidence>
<dbReference type="PROSITE" id="PS00501">
    <property type="entry name" value="SPASE_I_1"/>
    <property type="match status" value="1"/>
</dbReference>
<keyword evidence="6" id="KW-0472">Membrane</keyword>
<evidence type="ECO:0000313" key="10">
    <source>
        <dbReference type="Proteomes" id="UP000012073"/>
    </source>
</evidence>
<dbReference type="Gramene" id="CDF33136">
    <property type="protein sequence ID" value="CDF33136"/>
    <property type="gene ID" value="CHC_T00001989001"/>
</dbReference>
<dbReference type="AlphaFoldDB" id="R7Q6Y8"/>
<name>R7Q6Y8_CHOCR</name>
<feature type="active site" evidence="5">
    <location>
        <position position="168"/>
    </location>
</feature>
<dbReference type="PhylomeDB" id="R7Q6Y8"/>
<organism evidence="9 10">
    <name type="scientific">Chondrus crispus</name>
    <name type="common">Carrageen Irish moss</name>
    <name type="synonym">Polymorpha crispa</name>
    <dbReference type="NCBI Taxonomy" id="2769"/>
    <lineage>
        <taxon>Eukaryota</taxon>
        <taxon>Rhodophyta</taxon>
        <taxon>Florideophyceae</taxon>
        <taxon>Rhodymeniophycidae</taxon>
        <taxon>Gigartinales</taxon>
        <taxon>Gigartinaceae</taxon>
        <taxon>Chondrus</taxon>
    </lineage>
</organism>
<comment type="similarity">
    <text evidence="2 6">Belongs to the peptidase S26 family.</text>
</comment>
<evidence type="ECO:0000259" key="8">
    <source>
        <dbReference type="Pfam" id="PF10502"/>
    </source>
</evidence>
<dbReference type="InterPro" id="IPR019756">
    <property type="entry name" value="Pept_S26A_signal_pept_1_Ser-AS"/>
</dbReference>
<feature type="compositionally biased region" description="Basic residues" evidence="7">
    <location>
        <begin position="27"/>
        <end position="36"/>
    </location>
</feature>